<dbReference type="InterPro" id="IPR003660">
    <property type="entry name" value="HAMP_dom"/>
</dbReference>
<dbReference type="Gene3D" id="1.20.120.160">
    <property type="entry name" value="HPT domain"/>
    <property type="match status" value="1"/>
</dbReference>
<dbReference type="CDD" id="cd17546">
    <property type="entry name" value="REC_hyHK_CKI1_RcsC-like"/>
    <property type="match status" value="1"/>
</dbReference>
<feature type="transmembrane region" description="Helical" evidence="16">
    <location>
        <begin position="28"/>
        <end position="52"/>
    </location>
</feature>
<evidence type="ECO:0000259" key="19">
    <source>
        <dbReference type="PROSITE" id="PS50885"/>
    </source>
</evidence>
<dbReference type="InterPro" id="IPR036097">
    <property type="entry name" value="HisK_dim/P_sf"/>
</dbReference>
<dbReference type="InterPro" id="IPR004358">
    <property type="entry name" value="Sig_transdc_His_kin-like_C"/>
</dbReference>
<feature type="modified residue" description="Phosphohistidine" evidence="14">
    <location>
        <position position="859"/>
    </location>
</feature>
<keyword evidence="5 15" id="KW-0597">Phosphoprotein</keyword>
<evidence type="ECO:0000256" key="9">
    <source>
        <dbReference type="ARBA" id="ARBA00022777"/>
    </source>
</evidence>
<evidence type="ECO:0000256" key="8">
    <source>
        <dbReference type="ARBA" id="ARBA00022741"/>
    </source>
</evidence>
<evidence type="ECO:0000259" key="18">
    <source>
        <dbReference type="PROSITE" id="PS50110"/>
    </source>
</evidence>
<dbReference type="EMBL" id="CP036532">
    <property type="protein sequence ID" value="QBK32141.1"/>
    <property type="molecule type" value="Genomic_DNA"/>
</dbReference>
<organism evidence="21 22">
    <name type="scientific">Roseitalea porphyridii</name>
    <dbReference type="NCBI Taxonomy" id="1852022"/>
    <lineage>
        <taxon>Bacteria</taxon>
        <taxon>Pseudomonadati</taxon>
        <taxon>Pseudomonadota</taxon>
        <taxon>Alphaproteobacteria</taxon>
        <taxon>Hyphomicrobiales</taxon>
        <taxon>Ahrensiaceae</taxon>
        <taxon>Roseitalea</taxon>
    </lineage>
</organism>
<feature type="domain" description="Response regulatory" evidence="18">
    <location>
        <begin position="659"/>
        <end position="778"/>
    </location>
</feature>
<evidence type="ECO:0000256" key="3">
    <source>
        <dbReference type="ARBA" id="ARBA00012438"/>
    </source>
</evidence>
<dbReference type="SUPFAM" id="SSF158472">
    <property type="entry name" value="HAMP domain-like"/>
    <property type="match status" value="1"/>
</dbReference>
<dbReference type="SMART" id="SM00388">
    <property type="entry name" value="HisKA"/>
    <property type="match status" value="1"/>
</dbReference>
<dbReference type="PROSITE" id="PS50110">
    <property type="entry name" value="RESPONSE_REGULATORY"/>
    <property type="match status" value="1"/>
</dbReference>
<keyword evidence="13 16" id="KW-0472">Membrane</keyword>
<dbReference type="GO" id="GO:0005886">
    <property type="term" value="C:plasma membrane"/>
    <property type="evidence" value="ECO:0007669"/>
    <property type="project" value="UniProtKB-SubCell"/>
</dbReference>
<dbReference type="GO" id="GO:0000155">
    <property type="term" value="F:phosphorelay sensor kinase activity"/>
    <property type="evidence" value="ECO:0007669"/>
    <property type="project" value="InterPro"/>
</dbReference>
<evidence type="ECO:0000256" key="11">
    <source>
        <dbReference type="ARBA" id="ARBA00022989"/>
    </source>
</evidence>
<dbReference type="SMART" id="SM00387">
    <property type="entry name" value="HATPase_c"/>
    <property type="match status" value="1"/>
</dbReference>
<evidence type="ECO:0000256" key="15">
    <source>
        <dbReference type="PROSITE-ProRule" id="PRU00169"/>
    </source>
</evidence>
<evidence type="ECO:0000256" key="14">
    <source>
        <dbReference type="PROSITE-ProRule" id="PRU00110"/>
    </source>
</evidence>
<keyword evidence="22" id="KW-1185">Reference proteome</keyword>
<dbReference type="Pfam" id="PF00672">
    <property type="entry name" value="HAMP"/>
    <property type="match status" value="1"/>
</dbReference>
<dbReference type="EC" id="2.7.13.3" evidence="3"/>
<proteinExistence type="predicted"/>
<name>A0A4P6V3X3_9HYPH</name>
<dbReference type="SMART" id="SM00448">
    <property type="entry name" value="REC"/>
    <property type="match status" value="1"/>
</dbReference>
<dbReference type="Gene3D" id="3.40.50.2300">
    <property type="match status" value="1"/>
</dbReference>
<evidence type="ECO:0000256" key="2">
    <source>
        <dbReference type="ARBA" id="ARBA00004651"/>
    </source>
</evidence>
<dbReference type="FunFam" id="3.30.565.10:FF:000010">
    <property type="entry name" value="Sensor histidine kinase RcsC"/>
    <property type="match status" value="1"/>
</dbReference>
<dbReference type="Pfam" id="PF00512">
    <property type="entry name" value="HisKA"/>
    <property type="match status" value="1"/>
</dbReference>
<evidence type="ECO:0000259" key="20">
    <source>
        <dbReference type="PROSITE" id="PS50894"/>
    </source>
</evidence>
<dbReference type="SUPFAM" id="SSF52172">
    <property type="entry name" value="CheY-like"/>
    <property type="match status" value="1"/>
</dbReference>
<evidence type="ECO:0000256" key="16">
    <source>
        <dbReference type="SAM" id="Phobius"/>
    </source>
</evidence>
<dbReference type="Pfam" id="PF00072">
    <property type="entry name" value="Response_reg"/>
    <property type="match status" value="1"/>
</dbReference>
<keyword evidence="7 16" id="KW-0812">Transmembrane</keyword>
<evidence type="ECO:0000313" key="22">
    <source>
        <dbReference type="Proteomes" id="UP000293719"/>
    </source>
</evidence>
<keyword evidence="4" id="KW-1003">Cell membrane</keyword>
<keyword evidence="11 16" id="KW-1133">Transmembrane helix</keyword>
<dbReference type="PANTHER" id="PTHR45339">
    <property type="entry name" value="HYBRID SIGNAL TRANSDUCTION HISTIDINE KINASE J"/>
    <property type="match status" value="1"/>
</dbReference>
<keyword evidence="12" id="KW-0902">Two-component regulatory system</keyword>
<evidence type="ECO:0000256" key="10">
    <source>
        <dbReference type="ARBA" id="ARBA00022840"/>
    </source>
</evidence>
<feature type="domain" description="Histidine kinase" evidence="17">
    <location>
        <begin position="291"/>
        <end position="512"/>
    </location>
</feature>
<feature type="transmembrane region" description="Helical" evidence="16">
    <location>
        <begin position="171"/>
        <end position="197"/>
    </location>
</feature>
<dbReference type="InterPro" id="IPR003594">
    <property type="entry name" value="HATPase_dom"/>
</dbReference>
<dbReference type="RefSeq" id="WP_131617785.1">
    <property type="nucleotide sequence ID" value="NZ_CP036532.1"/>
</dbReference>
<dbReference type="CDD" id="cd16922">
    <property type="entry name" value="HATPase_EvgS-ArcB-TorS-like"/>
    <property type="match status" value="1"/>
</dbReference>
<keyword evidence="9 21" id="KW-0418">Kinase</keyword>
<comment type="catalytic activity">
    <reaction evidence="1">
        <text>ATP + protein L-histidine = ADP + protein N-phospho-L-histidine.</text>
        <dbReference type="EC" id="2.7.13.3"/>
    </reaction>
</comment>
<dbReference type="Gene3D" id="3.30.565.10">
    <property type="entry name" value="Histidine kinase-like ATPase, C-terminal domain"/>
    <property type="match status" value="1"/>
</dbReference>
<gene>
    <name evidence="21" type="ORF">E0E05_17050</name>
</gene>
<keyword evidence="8" id="KW-0547">Nucleotide-binding</keyword>
<dbReference type="KEGG" id="rpod:E0E05_17050"/>
<dbReference type="Gene3D" id="6.10.340.10">
    <property type="match status" value="1"/>
</dbReference>
<dbReference type="PRINTS" id="PR00344">
    <property type="entry name" value="BCTRLSENSOR"/>
</dbReference>
<dbReference type="PROSITE" id="PS50894">
    <property type="entry name" value="HPT"/>
    <property type="match status" value="1"/>
</dbReference>
<comment type="subcellular location">
    <subcellularLocation>
        <location evidence="2">Cell membrane</location>
        <topology evidence="2">Multi-pass membrane protein</topology>
    </subcellularLocation>
</comment>
<dbReference type="SUPFAM" id="SSF55874">
    <property type="entry name" value="ATPase domain of HSP90 chaperone/DNA topoisomerase II/histidine kinase"/>
    <property type="match status" value="1"/>
</dbReference>
<evidence type="ECO:0000256" key="1">
    <source>
        <dbReference type="ARBA" id="ARBA00000085"/>
    </source>
</evidence>
<evidence type="ECO:0000256" key="12">
    <source>
        <dbReference type="ARBA" id="ARBA00023012"/>
    </source>
</evidence>
<sequence>MTTPFTRPAMATLDARRIRWHKSVRTRLALTAAAMVLLGLLIVGGTIGWNAYDRAVTGARERLEATAAVLAVAASEPLVLSQQGRITRALTVIREVDEIRFATVTDAAGTPVASIGTGVFLSDETEQMGAITPRALIGQERFWLETPIVHAGDNVGRLYVLADLSRLRAGFFATLVSSLVMALAVSAIVGLLVLIVIRRMTAPLAGLAALMTRLAADGRYDRRASVDRQDEVGALASSFNAMLTQIQRRDRDLNDYRLHLEDKVESRTTELRQAMVAAEAANRAKSDFLATMSHEIRTPMNGMLVMAEMLAAAPLSARHQRYAQIIHRSGRGLLAIINDILDLSKIEAGSIELEAIAFSIDTLIDDAVSLFAERAREKRLDLSVRVAPDVAGKLEGDPTRLGQIINNLVNNALKFTRDGGVAIHVDTLDASEGRQMLAISIVDTGIGIAEDKLATIFEAFSQAEQSTTREYGGTGLGLAICRKLAQAMGGELSVASRPGEGSRFTLTVALPAIEAIADAEPLAGLTFGLLAPPSMAGDDIITLLTGHGAAVETLATLADAPPSGPAALLIDEAFDPEPGETARVARTGIPILRLVRTNVSTPAPLPHGIAAAGTLTLPLSRGALRRLGTALATGDWAMLEATPAGAGDTAALPSFESARVLAVDDNTVNREVLNEALLALGVTADFAESGPQAIELAARTHYDLIFMDCSMPGMDGFEATSRIRSNEREAGRPRARIAALTAHVSGTDPDQFARAGMDAHVTKPFAIADIAEALRAACGGETHEWTEAPTETDLPADDAPLLAGQTIDMFEMLGAANGGQMAQKVFGLFASHAPQGLADLRDAAKNAPGERAHLVDLAHALKSMCASAGAERARLRCQAIEDAAHAGETIDAQMLDGLERTINETLAAMDGFGAGTSEAAAAGR</sequence>
<keyword evidence="6" id="KW-0808">Transferase</keyword>
<reference evidence="21 22" key="1">
    <citation type="journal article" date="2017" name="Int. J. Syst. Evol. Microbiol.">
        <title>Roseitalea porphyridii gen. nov., sp. nov., isolated from a red alga, and reclassification of Hoeflea suaedae Chung et al. 2013 as Pseudohoeflea suaedae gen. nov., comb. nov.</title>
        <authorList>
            <person name="Hyeon J.W."/>
            <person name="Jeong S.E."/>
            <person name="Baek K."/>
            <person name="Jeon C.O."/>
        </authorList>
    </citation>
    <scope>NUCLEOTIDE SEQUENCE [LARGE SCALE GENOMIC DNA]</scope>
    <source>
        <strain evidence="21 22">MA7-20</strain>
    </source>
</reference>
<evidence type="ECO:0000256" key="7">
    <source>
        <dbReference type="ARBA" id="ARBA00022692"/>
    </source>
</evidence>
<feature type="domain" description="HAMP" evidence="19">
    <location>
        <begin position="198"/>
        <end position="251"/>
    </location>
</feature>
<evidence type="ECO:0000256" key="6">
    <source>
        <dbReference type="ARBA" id="ARBA00022679"/>
    </source>
</evidence>
<dbReference type="Proteomes" id="UP000293719">
    <property type="component" value="Chromosome"/>
</dbReference>
<dbReference type="InterPro" id="IPR008207">
    <property type="entry name" value="Sig_transdc_His_kin_Hpt_dom"/>
</dbReference>
<feature type="domain" description="HPt" evidence="20">
    <location>
        <begin position="818"/>
        <end position="912"/>
    </location>
</feature>
<evidence type="ECO:0000313" key="21">
    <source>
        <dbReference type="EMBL" id="QBK32141.1"/>
    </source>
</evidence>
<dbReference type="PROSITE" id="PS50109">
    <property type="entry name" value="HIS_KIN"/>
    <property type="match status" value="1"/>
</dbReference>
<dbReference type="CDD" id="cd06225">
    <property type="entry name" value="HAMP"/>
    <property type="match status" value="1"/>
</dbReference>
<dbReference type="SUPFAM" id="SSF47226">
    <property type="entry name" value="Histidine-containing phosphotransfer domain, HPT domain"/>
    <property type="match status" value="1"/>
</dbReference>
<dbReference type="Gene3D" id="1.10.287.130">
    <property type="match status" value="1"/>
</dbReference>
<feature type="modified residue" description="4-aspartylphosphate" evidence="15">
    <location>
        <position position="708"/>
    </location>
</feature>
<dbReference type="InterPro" id="IPR036641">
    <property type="entry name" value="HPT_dom_sf"/>
</dbReference>
<dbReference type="Pfam" id="PF02518">
    <property type="entry name" value="HATPase_c"/>
    <property type="match status" value="1"/>
</dbReference>
<dbReference type="InterPro" id="IPR036890">
    <property type="entry name" value="HATPase_C_sf"/>
</dbReference>
<accession>A0A4P6V3X3</accession>
<dbReference type="FunFam" id="1.10.287.130:FF:000004">
    <property type="entry name" value="Ethylene receptor 1"/>
    <property type="match status" value="1"/>
</dbReference>
<dbReference type="Pfam" id="PF01627">
    <property type="entry name" value="Hpt"/>
    <property type="match status" value="1"/>
</dbReference>
<dbReference type="InterPro" id="IPR005467">
    <property type="entry name" value="His_kinase_dom"/>
</dbReference>
<dbReference type="AlphaFoldDB" id="A0A4P6V3X3"/>
<dbReference type="GeneID" id="90769012"/>
<dbReference type="CDD" id="cd00082">
    <property type="entry name" value="HisKA"/>
    <property type="match status" value="1"/>
</dbReference>
<dbReference type="SUPFAM" id="SSF47384">
    <property type="entry name" value="Homodimeric domain of signal transducing histidine kinase"/>
    <property type="match status" value="1"/>
</dbReference>
<protein>
    <recommendedName>
        <fullName evidence="3">histidine kinase</fullName>
        <ecNumber evidence="3">2.7.13.3</ecNumber>
    </recommendedName>
</protein>
<dbReference type="InterPro" id="IPR001789">
    <property type="entry name" value="Sig_transdc_resp-reg_receiver"/>
</dbReference>
<dbReference type="InterPro" id="IPR003661">
    <property type="entry name" value="HisK_dim/P_dom"/>
</dbReference>
<dbReference type="GO" id="GO:0005524">
    <property type="term" value="F:ATP binding"/>
    <property type="evidence" value="ECO:0007669"/>
    <property type="project" value="UniProtKB-KW"/>
</dbReference>
<dbReference type="PROSITE" id="PS50885">
    <property type="entry name" value="HAMP"/>
    <property type="match status" value="1"/>
</dbReference>
<dbReference type="InterPro" id="IPR011006">
    <property type="entry name" value="CheY-like_superfamily"/>
</dbReference>
<dbReference type="OrthoDB" id="9810730at2"/>
<dbReference type="SMART" id="SM00304">
    <property type="entry name" value="HAMP"/>
    <property type="match status" value="1"/>
</dbReference>
<evidence type="ECO:0000256" key="4">
    <source>
        <dbReference type="ARBA" id="ARBA00022475"/>
    </source>
</evidence>
<evidence type="ECO:0000256" key="13">
    <source>
        <dbReference type="ARBA" id="ARBA00023136"/>
    </source>
</evidence>
<evidence type="ECO:0000256" key="5">
    <source>
        <dbReference type="ARBA" id="ARBA00022553"/>
    </source>
</evidence>
<dbReference type="PANTHER" id="PTHR45339:SF1">
    <property type="entry name" value="HYBRID SIGNAL TRANSDUCTION HISTIDINE KINASE J"/>
    <property type="match status" value="1"/>
</dbReference>
<evidence type="ECO:0000259" key="17">
    <source>
        <dbReference type="PROSITE" id="PS50109"/>
    </source>
</evidence>
<keyword evidence="10" id="KW-0067">ATP-binding</keyword>